<dbReference type="GO" id="GO:0005737">
    <property type="term" value="C:cytoplasm"/>
    <property type="evidence" value="ECO:0007669"/>
    <property type="project" value="TreeGrafter"/>
</dbReference>
<dbReference type="EMBL" id="AFHQ01000053">
    <property type="protein sequence ID" value="EGK57845.1"/>
    <property type="molecule type" value="Genomic_DNA"/>
</dbReference>
<evidence type="ECO:0000313" key="8">
    <source>
        <dbReference type="Proteomes" id="UP000004067"/>
    </source>
</evidence>
<dbReference type="eggNOG" id="COG0346">
    <property type="taxonomic scope" value="Bacteria"/>
</dbReference>
<dbReference type="InterPro" id="IPR018146">
    <property type="entry name" value="Glyoxalase_1_CS"/>
</dbReference>
<dbReference type="Pfam" id="PF00903">
    <property type="entry name" value="Glyoxalase"/>
    <property type="match status" value="1"/>
</dbReference>
<dbReference type="SUPFAM" id="SSF54593">
    <property type="entry name" value="Glyoxalase/Bleomycin resistance protein/Dihydroxybiphenyl dioxygenase"/>
    <property type="match status" value="1"/>
</dbReference>
<keyword evidence="7" id="KW-0456">Lyase</keyword>
<dbReference type="Proteomes" id="UP000004067">
    <property type="component" value="Unassembled WGS sequence"/>
</dbReference>
<dbReference type="InterPro" id="IPR029068">
    <property type="entry name" value="Glyas_Bleomycin-R_OHBP_Dase"/>
</dbReference>
<dbReference type="GO" id="GO:0046872">
    <property type="term" value="F:metal ion binding"/>
    <property type="evidence" value="ECO:0007669"/>
    <property type="project" value="UniProtKB-KW"/>
</dbReference>
<dbReference type="PROSITE" id="PS51819">
    <property type="entry name" value="VOC"/>
    <property type="match status" value="1"/>
</dbReference>
<feature type="domain" description="VOC" evidence="6">
    <location>
        <begin position="12"/>
        <end position="127"/>
    </location>
</feature>
<dbReference type="GO" id="GO:0004462">
    <property type="term" value="F:lactoylglutathione lyase activity"/>
    <property type="evidence" value="ECO:0007669"/>
    <property type="project" value="InterPro"/>
</dbReference>
<protein>
    <recommendedName>
        <fullName evidence="3">Aldoketomutase</fullName>
    </recommendedName>
    <alternativeName>
        <fullName evidence="2">Ketone-aldehyde mutase</fullName>
    </alternativeName>
    <alternativeName>
        <fullName evidence="4">Methylglyoxalase</fullName>
    </alternativeName>
    <alternativeName>
        <fullName evidence="5">S-D-lactoylglutathione methylglyoxal lyase</fullName>
    </alternativeName>
</protein>
<accession>F5RPE4</accession>
<dbReference type="PROSITE" id="PS00934">
    <property type="entry name" value="GLYOXALASE_I_1"/>
    <property type="match status" value="1"/>
</dbReference>
<comment type="caution">
    <text evidence="7">The sequence shown here is derived from an EMBL/GenBank/DDBJ whole genome shotgun (WGS) entry which is preliminary data.</text>
</comment>
<evidence type="ECO:0000256" key="1">
    <source>
        <dbReference type="ARBA" id="ARBA00022723"/>
    </source>
</evidence>
<name>F5RPE4_9FIRM</name>
<evidence type="ECO:0000256" key="2">
    <source>
        <dbReference type="ARBA" id="ARBA00030291"/>
    </source>
</evidence>
<dbReference type="HOGENOM" id="CLU_046006_8_4_9"/>
<evidence type="ECO:0000259" key="6">
    <source>
        <dbReference type="PROSITE" id="PS51819"/>
    </source>
</evidence>
<dbReference type="Gene3D" id="3.10.180.10">
    <property type="entry name" value="2,3-Dihydroxybiphenyl 1,2-Dioxygenase, domain 1"/>
    <property type="match status" value="1"/>
</dbReference>
<keyword evidence="8" id="KW-1185">Reference proteome</keyword>
<organism evidence="7 8">
    <name type="scientific">Centipeda periodontii DSM 2778</name>
    <dbReference type="NCBI Taxonomy" id="888060"/>
    <lineage>
        <taxon>Bacteria</taxon>
        <taxon>Bacillati</taxon>
        <taxon>Bacillota</taxon>
        <taxon>Negativicutes</taxon>
        <taxon>Selenomonadales</taxon>
        <taxon>Selenomonadaceae</taxon>
        <taxon>Centipeda</taxon>
    </lineage>
</organism>
<evidence type="ECO:0000256" key="3">
    <source>
        <dbReference type="ARBA" id="ARBA00030892"/>
    </source>
</evidence>
<evidence type="ECO:0000256" key="5">
    <source>
        <dbReference type="ARBA" id="ARBA00033298"/>
    </source>
</evidence>
<dbReference type="GO" id="GO:0019243">
    <property type="term" value="P:methylglyoxal catabolic process to D-lactate via S-lactoyl-glutathione"/>
    <property type="evidence" value="ECO:0007669"/>
    <property type="project" value="TreeGrafter"/>
</dbReference>
<gene>
    <name evidence="7" type="primary">gloA2</name>
    <name evidence="7" type="ORF">HMPREF9081_2130</name>
</gene>
<keyword evidence="1" id="KW-0479">Metal-binding</keyword>
<sequence length="129" mass="15335">MFFEREETMSFTFTHVNFNVLDLARSMAFYEKAFGFREKRRLEAEGFTLVYLWDGATDFELELTYLHERTEPYNLGEKEFHLALHTDDYEAARAKHAEMGVICYENAEMGIYFVEDPDGYWVEVLPKNM</sequence>
<dbReference type="PANTHER" id="PTHR46036">
    <property type="entry name" value="LACTOYLGLUTATHIONE LYASE"/>
    <property type="match status" value="1"/>
</dbReference>
<proteinExistence type="predicted"/>
<evidence type="ECO:0000256" key="4">
    <source>
        <dbReference type="ARBA" id="ARBA00032460"/>
    </source>
</evidence>
<dbReference type="AlphaFoldDB" id="F5RPE4"/>
<dbReference type="STRING" id="888060.HMPREF9081_2130"/>
<evidence type="ECO:0000313" key="7">
    <source>
        <dbReference type="EMBL" id="EGK57845.1"/>
    </source>
</evidence>
<reference evidence="7 8" key="1">
    <citation type="submission" date="2011-04" db="EMBL/GenBank/DDBJ databases">
        <authorList>
            <person name="Muzny D."/>
            <person name="Qin X."/>
            <person name="Deng J."/>
            <person name="Jiang H."/>
            <person name="Liu Y."/>
            <person name="Qu J."/>
            <person name="Song X.-Z."/>
            <person name="Zhang L."/>
            <person name="Thornton R."/>
            <person name="Coyle M."/>
            <person name="Francisco L."/>
            <person name="Jackson L."/>
            <person name="Javaid M."/>
            <person name="Korchina V."/>
            <person name="Kovar C."/>
            <person name="Mata R."/>
            <person name="Mathew T."/>
            <person name="Ngo R."/>
            <person name="Nguyen L."/>
            <person name="Nguyen N."/>
            <person name="Okwuonu G."/>
            <person name="Ongeri F."/>
            <person name="Pham C."/>
            <person name="Simmons D."/>
            <person name="Wilczek-Boney K."/>
            <person name="Hale W."/>
            <person name="Jakkamsetti A."/>
            <person name="Pham P."/>
            <person name="Ruth R."/>
            <person name="San Lucas F."/>
            <person name="Warren J."/>
            <person name="Zhang J."/>
            <person name="Zhao Z."/>
            <person name="Zhou C."/>
            <person name="Zhu D."/>
            <person name="Lee S."/>
            <person name="Bess C."/>
            <person name="Blankenburg K."/>
            <person name="Forbes L."/>
            <person name="Fu Q."/>
            <person name="Gubbala S."/>
            <person name="Hirani K."/>
            <person name="Jayaseelan J.C."/>
            <person name="Lara F."/>
            <person name="Munidasa M."/>
            <person name="Palculict T."/>
            <person name="Patil S."/>
            <person name="Pu L.-L."/>
            <person name="Saada N."/>
            <person name="Tang L."/>
            <person name="Weissenberger G."/>
            <person name="Zhu Y."/>
            <person name="Hemphill L."/>
            <person name="Shang Y."/>
            <person name="Youmans B."/>
            <person name="Ayvaz T."/>
            <person name="Ross M."/>
            <person name="Santibanez J."/>
            <person name="Aqrawi P."/>
            <person name="Gross S."/>
            <person name="Joshi V."/>
            <person name="Fowler G."/>
            <person name="Nazareth L."/>
            <person name="Reid J."/>
            <person name="Worley K."/>
            <person name="Petrosino J."/>
            <person name="Highlander S."/>
            <person name="Gibbs R."/>
        </authorList>
    </citation>
    <scope>NUCLEOTIDE SEQUENCE [LARGE SCALE GENOMIC DNA]</scope>
    <source>
        <strain evidence="7 8">DSM 2778</strain>
    </source>
</reference>
<dbReference type="InterPro" id="IPR037523">
    <property type="entry name" value="VOC_core"/>
</dbReference>
<dbReference type="InterPro" id="IPR004360">
    <property type="entry name" value="Glyas_Fos-R_dOase_dom"/>
</dbReference>
<dbReference type="PANTHER" id="PTHR46036:SF5">
    <property type="entry name" value="LACTOYLGLUTATHIONE LYASE"/>
    <property type="match status" value="1"/>
</dbReference>